<feature type="transmembrane region" description="Helical" evidence="8">
    <location>
        <begin position="175"/>
        <end position="197"/>
    </location>
</feature>
<evidence type="ECO:0000256" key="3">
    <source>
        <dbReference type="ARBA" id="ARBA00022475"/>
    </source>
</evidence>
<dbReference type="SUPFAM" id="SSF82689">
    <property type="entry name" value="Mechanosensitive channel protein MscS (YggB), C-terminal domain"/>
    <property type="match status" value="1"/>
</dbReference>
<evidence type="ECO:0000256" key="7">
    <source>
        <dbReference type="SAM" id="MobiDB-lite"/>
    </source>
</evidence>
<dbReference type="PANTHER" id="PTHR30460">
    <property type="entry name" value="MODERATE CONDUCTANCE MECHANOSENSITIVE CHANNEL YBIO"/>
    <property type="match status" value="1"/>
</dbReference>
<proteinExistence type="inferred from homology"/>
<keyword evidence="4 8" id="KW-0812">Transmembrane</keyword>
<dbReference type="Proteomes" id="UP000651852">
    <property type="component" value="Unassembled WGS sequence"/>
</dbReference>
<evidence type="ECO:0000313" key="11">
    <source>
        <dbReference type="EMBL" id="MBC3948864.1"/>
    </source>
</evidence>
<evidence type="ECO:0000256" key="1">
    <source>
        <dbReference type="ARBA" id="ARBA00004651"/>
    </source>
</evidence>
<gene>
    <name evidence="11" type="ORF">H8S59_03670</name>
</gene>
<keyword evidence="3" id="KW-1003">Cell membrane</keyword>
<comment type="caution">
    <text evidence="11">The sequence shown here is derived from an EMBL/GenBank/DDBJ whole genome shotgun (WGS) entry which is preliminary data.</text>
</comment>
<evidence type="ECO:0000256" key="2">
    <source>
        <dbReference type="ARBA" id="ARBA00008017"/>
    </source>
</evidence>
<evidence type="ECO:0000313" key="12">
    <source>
        <dbReference type="Proteomes" id="UP000651852"/>
    </source>
</evidence>
<comment type="similarity">
    <text evidence="2">Belongs to the MscS (TC 1.A.23) family.</text>
</comment>
<dbReference type="Gene3D" id="3.30.70.100">
    <property type="match status" value="1"/>
</dbReference>
<dbReference type="SUPFAM" id="SSF82861">
    <property type="entry name" value="Mechanosensitive channel protein MscS (YggB), transmembrane region"/>
    <property type="match status" value="1"/>
</dbReference>
<feature type="transmembrane region" description="Helical" evidence="8">
    <location>
        <begin position="20"/>
        <end position="39"/>
    </location>
</feature>
<dbReference type="PANTHER" id="PTHR30460:SF0">
    <property type="entry name" value="MODERATE CONDUCTANCE MECHANOSENSITIVE CHANNEL YBIO"/>
    <property type="match status" value="1"/>
</dbReference>
<keyword evidence="12" id="KW-1185">Reference proteome</keyword>
<feature type="transmembrane region" description="Helical" evidence="8">
    <location>
        <begin position="203"/>
        <end position="229"/>
    </location>
</feature>
<comment type="subcellular location">
    <subcellularLocation>
        <location evidence="1">Cell membrane</location>
        <topology evidence="1">Multi-pass membrane protein</topology>
    </subcellularLocation>
</comment>
<feature type="transmembrane region" description="Helical" evidence="8">
    <location>
        <begin position="249"/>
        <end position="267"/>
    </location>
</feature>
<organism evidence="11 12">
    <name type="scientific">Pseudomonas folii</name>
    <dbReference type="NCBI Taxonomy" id="2762593"/>
    <lineage>
        <taxon>Bacteria</taxon>
        <taxon>Pseudomonadati</taxon>
        <taxon>Pseudomonadota</taxon>
        <taxon>Gammaproteobacteria</taxon>
        <taxon>Pseudomonadales</taxon>
        <taxon>Pseudomonadaceae</taxon>
        <taxon>Pseudomonas</taxon>
    </lineage>
</organism>
<dbReference type="InterPro" id="IPR049142">
    <property type="entry name" value="MS_channel_1st"/>
</dbReference>
<evidence type="ECO:0000256" key="6">
    <source>
        <dbReference type="ARBA" id="ARBA00023136"/>
    </source>
</evidence>
<sequence length="743" mass="80332">MNQFLLPDKESPDHQGVPRVLLNFKSIVLLCMLLVAGSFNLQAAEQAAAAPAASADAAPDTPETPAAPEILVQGGLLGVISSSIDDVQETLSLDGRLLDSWRLRADRAADELDKLVNKPTSRSKWGVVGDFLMLSVVWIGAFAALTTLGSFVAMRLSRRPFFQVRERSQALLGYVLPYTLPALISLPLTLYASHFLTASVGRALALCLAYSTSSGIVSTSVLLCVIVMFNYGHKRAAVRMIRRFSPKPLFVIGFMAALSDALTSPQIARQIGNNVTTSVAVFTGLFASVVFCMLVIKVRRPIAHLIRNRSLSSRLARPALQESLKVFSNLWYLPILLMILVSAVNLIGAGEDSQKALRCALFTTVLLIATVFLSTVFQHLFKPATVEGRGGHIYKARLLNLAHGLARIVLAVAFIEILGQIWGFSLFEFAQSNSLGRAIGESLSSIGLIFMVTWMLWVVLDTAIQEALKTPINHRSSRQPSTRIKTILPLLRNAIKIILVVICAITTMANLGINVAPLLAGAGVVGLAIGFGSQQLVQDVITGLFIIIEDTFSIGDWVVLSTGHSGTVESLTIRTVRLRDGKGFVHSVPFGQIKAVTNQSRQFAYAFFSVQFTYDSDIDSALSLIREAGQSISEDILLKSNLQGPLEVFGVDRMDLNGVVLTAQFRTSSGGQYSVGRAFNERLKKLVDKSDDVRFAQTYPQTVISPSAGHVQQLSVDRDAQPASGKGNVVNVDGSESPPVKPG</sequence>
<dbReference type="InterPro" id="IPR045276">
    <property type="entry name" value="YbiO_bact"/>
</dbReference>
<feature type="transmembrane region" description="Helical" evidence="8">
    <location>
        <begin position="355"/>
        <end position="377"/>
    </location>
</feature>
<dbReference type="InterPro" id="IPR006685">
    <property type="entry name" value="MscS_channel_2nd"/>
</dbReference>
<evidence type="ECO:0000256" key="4">
    <source>
        <dbReference type="ARBA" id="ARBA00022692"/>
    </source>
</evidence>
<evidence type="ECO:0000259" key="10">
    <source>
        <dbReference type="Pfam" id="PF21088"/>
    </source>
</evidence>
<feature type="domain" description="Mechanosensitive ion channel MscS" evidence="9">
    <location>
        <begin position="536"/>
        <end position="601"/>
    </location>
</feature>
<dbReference type="SUPFAM" id="SSF50182">
    <property type="entry name" value="Sm-like ribonucleoproteins"/>
    <property type="match status" value="1"/>
</dbReference>
<evidence type="ECO:0000256" key="8">
    <source>
        <dbReference type="SAM" id="Phobius"/>
    </source>
</evidence>
<accession>A0ABR7AVC1</accession>
<dbReference type="InterPro" id="IPR023408">
    <property type="entry name" value="MscS_beta-dom_sf"/>
</dbReference>
<evidence type="ECO:0000256" key="5">
    <source>
        <dbReference type="ARBA" id="ARBA00022989"/>
    </source>
</evidence>
<feature type="transmembrane region" description="Helical" evidence="8">
    <location>
        <begin position="279"/>
        <end position="298"/>
    </location>
</feature>
<dbReference type="EMBL" id="JACONW010000009">
    <property type="protein sequence ID" value="MBC3948864.1"/>
    <property type="molecule type" value="Genomic_DNA"/>
</dbReference>
<feature type="transmembrane region" description="Helical" evidence="8">
    <location>
        <begin position="131"/>
        <end position="154"/>
    </location>
</feature>
<name>A0ABR7AVC1_9PSED</name>
<dbReference type="InterPro" id="IPR010920">
    <property type="entry name" value="LSM_dom_sf"/>
</dbReference>
<dbReference type="InterPro" id="IPR011066">
    <property type="entry name" value="MscS_channel_C_sf"/>
</dbReference>
<keyword evidence="5 8" id="KW-1133">Transmembrane helix</keyword>
<dbReference type="Gene3D" id="2.30.30.60">
    <property type="match status" value="1"/>
</dbReference>
<protein>
    <submittedName>
        <fullName evidence="11">Mechanosensitive ion channel family protein</fullName>
    </submittedName>
</protein>
<evidence type="ECO:0000259" key="9">
    <source>
        <dbReference type="Pfam" id="PF00924"/>
    </source>
</evidence>
<dbReference type="Pfam" id="PF00924">
    <property type="entry name" value="MS_channel_2nd"/>
    <property type="match status" value="1"/>
</dbReference>
<feature type="transmembrane region" description="Helical" evidence="8">
    <location>
        <begin position="330"/>
        <end position="349"/>
    </location>
</feature>
<feature type="region of interest" description="Disordered" evidence="7">
    <location>
        <begin position="714"/>
        <end position="743"/>
    </location>
</feature>
<feature type="transmembrane region" description="Helical" evidence="8">
    <location>
        <begin position="490"/>
        <end position="509"/>
    </location>
</feature>
<dbReference type="Gene3D" id="1.10.287.1260">
    <property type="match status" value="1"/>
</dbReference>
<dbReference type="Pfam" id="PF21088">
    <property type="entry name" value="MS_channel_1st"/>
    <property type="match status" value="1"/>
</dbReference>
<keyword evidence="6 8" id="KW-0472">Membrane</keyword>
<dbReference type="InterPro" id="IPR011014">
    <property type="entry name" value="MscS_channel_TM-2"/>
</dbReference>
<feature type="domain" description="Mechanosensitive ion channel transmembrane helices 2/3" evidence="10">
    <location>
        <begin position="493"/>
        <end position="534"/>
    </location>
</feature>
<feature type="transmembrane region" description="Helical" evidence="8">
    <location>
        <begin position="442"/>
        <end position="460"/>
    </location>
</feature>
<reference evidence="11 12" key="1">
    <citation type="submission" date="2020-08" db="EMBL/GenBank/DDBJ databases">
        <title>Putative novel bacterial strains isolated from necrotic wheat leaf tissues caused by Xanthomonas translucens.</title>
        <authorList>
            <person name="Tambong J.T."/>
        </authorList>
    </citation>
    <scope>NUCLEOTIDE SEQUENCE [LARGE SCALE GENOMIC DNA]</scope>
    <source>
        <strain evidence="11 12">DOAB 1069</strain>
    </source>
</reference>
<feature type="transmembrane region" description="Helical" evidence="8">
    <location>
        <begin position="398"/>
        <end position="422"/>
    </location>
</feature>